<evidence type="ECO:0000256" key="5">
    <source>
        <dbReference type="ARBA" id="ARBA00022989"/>
    </source>
</evidence>
<evidence type="ECO:0000256" key="6">
    <source>
        <dbReference type="ARBA" id="ARBA00023136"/>
    </source>
</evidence>
<feature type="transmembrane region" description="Helical" evidence="8">
    <location>
        <begin position="72"/>
        <end position="94"/>
    </location>
</feature>
<evidence type="ECO:0000256" key="8">
    <source>
        <dbReference type="SAM" id="Phobius"/>
    </source>
</evidence>
<proteinExistence type="inferred from homology"/>
<evidence type="ECO:0000256" key="3">
    <source>
        <dbReference type="ARBA" id="ARBA00022475"/>
    </source>
</evidence>
<dbReference type="EMBL" id="CP064954">
    <property type="protein sequence ID" value="QPK79903.1"/>
    <property type="molecule type" value="Genomic_DNA"/>
</dbReference>
<keyword evidence="10" id="KW-1185">Reference proteome</keyword>
<dbReference type="InterPro" id="IPR052049">
    <property type="entry name" value="Electron_transfer_protein"/>
</dbReference>
<feature type="region of interest" description="Disordered" evidence="7">
    <location>
        <begin position="332"/>
        <end position="356"/>
    </location>
</feature>
<evidence type="ECO:0000256" key="7">
    <source>
        <dbReference type="SAM" id="MobiDB-lite"/>
    </source>
</evidence>
<keyword evidence="6 8" id="KW-0472">Membrane</keyword>
<evidence type="ECO:0000256" key="2">
    <source>
        <dbReference type="ARBA" id="ARBA00008929"/>
    </source>
</evidence>
<comment type="subcellular location">
    <subcellularLocation>
        <location evidence="1">Cell membrane</location>
        <topology evidence="1">Multi-pass membrane protein</topology>
    </subcellularLocation>
</comment>
<sequence>MPNEFDEYRPPQEPRKRGRKGGRQDGRKGGHNRSIGAGGQDGSKEVRVAEDFEFSDYYGKPVVKAPPWEWPIGAYLFLGGVAGGSALLAAGAQATGNAPLRTATRLTAFGAAGAGSAMLVLDLGRPERLLNMFRVFKLSSPMSVGSWILASFGAASSLPALSELARKPLPLANAAGIIAGVLGGPLAAYTAVLLGDTSNPVWSDTRGHLPYVFVSSAALASSGVAMVTTPVANAAPARTVAMVGAAADLAATRKMEETMQPETVRHLHRTKLMKAAEVLVAVGGVGTVAAAVTKSKAVSVLAGVALAAGSCCTRFGILEAGLASAQDPQAVIGPQSRRAKERRQSQGLEGDVISTS</sequence>
<feature type="transmembrane region" description="Helical" evidence="8">
    <location>
        <begin position="144"/>
        <end position="164"/>
    </location>
</feature>
<dbReference type="AlphaFoldDB" id="A0A7T0PAH8"/>
<comment type="similarity">
    <text evidence="2">Belongs to the NrfD family.</text>
</comment>
<keyword evidence="4 8" id="KW-0812">Transmembrane</keyword>
<evidence type="ECO:0000313" key="9">
    <source>
        <dbReference type="EMBL" id="QPK79903.1"/>
    </source>
</evidence>
<dbReference type="GO" id="GO:0005886">
    <property type="term" value="C:plasma membrane"/>
    <property type="evidence" value="ECO:0007669"/>
    <property type="project" value="UniProtKB-SubCell"/>
</dbReference>
<evidence type="ECO:0000256" key="4">
    <source>
        <dbReference type="ARBA" id="ARBA00022692"/>
    </source>
</evidence>
<dbReference type="PANTHER" id="PTHR34856:SF2">
    <property type="entry name" value="PROTEIN NRFD"/>
    <property type="match status" value="1"/>
</dbReference>
<dbReference type="PANTHER" id="PTHR34856">
    <property type="entry name" value="PROTEIN NRFD"/>
    <property type="match status" value="1"/>
</dbReference>
<feature type="region of interest" description="Disordered" evidence="7">
    <location>
        <begin position="1"/>
        <end position="43"/>
    </location>
</feature>
<feature type="compositionally biased region" description="Basic and acidic residues" evidence="7">
    <location>
        <begin position="1"/>
        <end position="15"/>
    </location>
</feature>
<keyword evidence="5 8" id="KW-1133">Transmembrane helix</keyword>
<reference evidence="9 10" key="1">
    <citation type="submission" date="2020-11" db="EMBL/GenBank/DDBJ databases">
        <title>Corynebacterium sp. ZJ-599.</title>
        <authorList>
            <person name="Zhou J."/>
        </authorList>
    </citation>
    <scope>NUCLEOTIDE SEQUENCE [LARGE SCALE GENOMIC DNA]</scope>
    <source>
        <strain evidence="9 10">ZJ-599</strain>
    </source>
</reference>
<name>A0A7T0PAH8_9CORY</name>
<feature type="transmembrane region" description="Helical" evidence="8">
    <location>
        <begin position="211"/>
        <end position="232"/>
    </location>
</feature>
<evidence type="ECO:0000313" key="10">
    <source>
        <dbReference type="Proteomes" id="UP000594681"/>
    </source>
</evidence>
<organism evidence="9 10">
    <name type="scientific">Corynebacterium lizhenjunii</name>
    <dbReference type="NCBI Taxonomy" id="2709394"/>
    <lineage>
        <taxon>Bacteria</taxon>
        <taxon>Bacillati</taxon>
        <taxon>Actinomycetota</taxon>
        <taxon>Actinomycetes</taxon>
        <taxon>Mycobacteriales</taxon>
        <taxon>Corynebacteriaceae</taxon>
        <taxon>Corynebacterium</taxon>
    </lineage>
</organism>
<feature type="transmembrane region" description="Helical" evidence="8">
    <location>
        <begin position="106"/>
        <end position="124"/>
    </location>
</feature>
<evidence type="ECO:0000256" key="1">
    <source>
        <dbReference type="ARBA" id="ARBA00004651"/>
    </source>
</evidence>
<keyword evidence="3" id="KW-1003">Cell membrane</keyword>
<accession>A0A7T0PAH8</accession>
<dbReference type="Pfam" id="PF03916">
    <property type="entry name" value="NrfD"/>
    <property type="match status" value="1"/>
</dbReference>
<dbReference type="RefSeq" id="WP_165007627.1">
    <property type="nucleotide sequence ID" value="NZ_CP064954.1"/>
</dbReference>
<dbReference type="Proteomes" id="UP000594681">
    <property type="component" value="Chromosome"/>
</dbReference>
<feature type="transmembrane region" description="Helical" evidence="8">
    <location>
        <begin position="171"/>
        <end position="191"/>
    </location>
</feature>
<gene>
    <name evidence="9" type="primary">nrfD</name>
    <name evidence="9" type="ORF">G7Y31_04200</name>
</gene>
<dbReference type="Gene3D" id="1.20.1630.10">
    <property type="entry name" value="Formate dehydrogenase/DMSO reductase domain"/>
    <property type="match status" value="1"/>
</dbReference>
<dbReference type="KEGG" id="cliz:G7Y31_04200"/>
<dbReference type="InterPro" id="IPR005614">
    <property type="entry name" value="NrfD-like"/>
</dbReference>
<protein>
    <submittedName>
        <fullName evidence="9">Polysulfide reductase NrfD</fullName>
    </submittedName>
</protein>